<dbReference type="OrthoDB" id="5867402at2759"/>
<protein>
    <submittedName>
        <fullName evidence="3">Uncharacterized protein</fullName>
    </submittedName>
</protein>
<dbReference type="Proteomes" id="UP000024635">
    <property type="component" value="Unassembled WGS sequence"/>
</dbReference>
<accession>A0A016TSC5</accession>
<sequence length="231" mass="26539">MGSTRWLWLSAAAWHSSSLLLAEADNQSEHEELLSDNNFEVQAHFSLSFGQISEKSKPRVWFNFLLFRNTGWLSISSNKMANKDAKLPEFILEKEFQCHNTALIKDVVCKTIQKFVKSPQDVRLAITVSFQPHTTSGAISHEQEAIAVIQVDKPGNFYPGGQEQRQRDKELETLRQVEKEKQKERREMRKLAREEEDRKRRKMEQGVKRPPGSINDNATGTRTSTGSSLFF</sequence>
<evidence type="ECO:0000313" key="4">
    <source>
        <dbReference type="Proteomes" id="UP000024635"/>
    </source>
</evidence>
<feature type="compositionally biased region" description="Polar residues" evidence="1">
    <location>
        <begin position="214"/>
        <end position="231"/>
    </location>
</feature>
<feature type="region of interest" description="Disordered" evidence="1">
    <location>
        <begin position="178"/>
        <end position="231"/>
    </location>
</feature>
<gene>
    <name evidence="3" type="primary">Acey_s0081.g1493</name>
    <name evidence="3" type="ORF">Y032_0081g1493</name>
</gene>
<evidence type="ECO:0000256" key="1">
    <source>
        <dbReference type="SAM" id="MobiDB-lite"/>
    </source>
</evidence>
<name>A0A016TSC5_9BILA</name>
<dbReference type="EMBL" id="JARK01001417">
    <property type="protein sequence ID" value="EYC05646.1"/>
    <property type="molecule type" value="Genomic_DNA"/>
</dbReference>
<evidence type="ECO:0000313" key="3">
    <source>
        <dbReference type="EMBL" id="EYC05646.1"/>
    </source>
</evidence>
<feature type="signal peptide" evidence="2">
    <location>
        <begin position="1"/>
        <end position="24"/>
    </location>
</feature>
<feature type="chain" id="PRO_5001491386" evidence="2">
    <location>
        <begin position="25"/>
        <end position="231"/>
    </location>
</feature>
<keyword evidence="2" id="KW-0732">Signal</keyword>
<reference evidence="4" key="1">
    <citation type="journal article" date="2015" name="Nat. Genet.">
        <title>The genome and transcriptome of the zoonotic hookworm Ancylostoma ceylanicum identify infection-specific gene families.</title>
        <authorList>
            <person name="Schwarz E.M."/>
            <person name="Hu Y."/>
            <person name="Antoshechkin I."/>
            <person name="Miller M.M."/>
            <person name="Sternberg P.W."/>
            <person name="Aroian R.V."/>
        </authorList>
    </citation>
    <scope>NUCLEOTIDE SEQUENCE</scope>
    <source>
        <strain evidence="4">HY135</strain>
    </source>
</reference>
<dbReference type="AlphaFoldDB" id="A0A016TSC5"/>
<organism evidence="3 4">
    <name type="scientific">Ancylostoma ceylanicum</name>
    <dbReference type="NCBI Taxonomy" id="53326"/>
    <lineage>
        <taxon>Eukaryota</taxon>
        <taxon>Metazoa</taxon>
        <taxon>Ecdysozoa</taxon>
        <taxon>Nematoda</taxon>
        <taxon>Chromadorea</taxon>
        <taxon>Rhabditida</taxon>
        <taxon>Rhabditina</taxon>
        <taxon>Rhabditomorpha</taxon>
        <taxon>Strongyloidea</taxon>
        <taxon>Ancylostomatidae</taxon>
        <taxon>Ancylostomatinae</taxon>
        <taxon>Ancylostoma</taxon>
    </lineage>
</organism>
<proteinExistence type="predicted"/>
<feature type="compositionally biased region" description="Basic and acidic residues" evidence="1">
    <location>
        <begin position="178"/>
        <end position="207"/>
    </location>
</feature>
<comment type="caution">
    <text evidence="3">The sequence shown here is derived from an EMBL/GenBank/DDBJ whole genome shotgun (WGS) entry which is preliminary data.</text>
</comment>
<keyword evidence="4" id="KW-1185">Reference proteome</keyword>
<evidence type="ECO:0000256" key="2">
    <source>
        <dbReference type="SAM" id="SignalP"/>
    </source>
</evidence>